<reference evidence="3 4" key="1">
    <citation type="submission" date="2020-07" db="EMBL/GenBank/DDBJ databases">
        <authorList>
            <person name="Sun Q."/>
        </authorList>
    </citation>
    <scope>NUCLEOTIDE SEQUENCE [LARGE SCALE GENOMIC DNA]</scope>
    <source>
        <strain evidence="3 4">CGMCC 1.13654</strain>
    </source>
</reference>
<proteinExistence type="inferred from homology"/>
<dbReference type="GO" id="GO:0005506">
    <property type="term" value="F:iron ion binding"/>
    <property type="evidence" value="ECO:0007669"/>
    <property type="project" value="InterPro"/>
</dbReference>
<organism evidence="3 4">
    <name type="scientific">Sphingomonas chungangi</name>
    <dbReference type="NCBI Taxonomy" id="2683589"/>
    <lineage>
        <taxon>Bacteria</taxon>
        <taxon>Pseudomonadati</taxon>
        <taxon>Pseudomonadota</taxon>
        <taxon>Alphaproteobacteria</taxon>
        <taxon>Sphingomonadales</taxon>
        <taxon>Sphingomonadaceae</taxon>
        <taxon>Sphingomonas</taxon>
    </lineage>
</organism>
<evidence type="ECO:0000256" key="1">
    <source>
        <dbReference type="ARBA" id="ARBA00010617"/>
    </source>
</evidence>
<keyword evidence="2" id="KW-0560">Oxidoreductase</keyword>
<accession>A0A838L5F1</accession>
<dbReference type="PROSITE" id="PS00086">
    <property type="entry name" value="CYTOCHROME_P450"/>
    <property type="match status" value="1"/>
</dbReference>
<name>A0A838L5F1_9SPHN</name>
<dbReference type="PRINTS" id="PR00385">
    <property type="entry name" value="P450"/>
</dbReference>
<dbReference type="Pfam" id="PF00067">
    <property type="entry name" value="p450"/>
    <property type="match status" value="2"/>
</dbReference>
<comment type="caution">
    <text evidence="3">The sequence shown here is derived from an EMBL/GenBank/DDBJ whole genome shotgun (WGS) entry which is preliminary data.</text>
</comment>
<dbReference type="InterPro" id="IPR017972">
    <property type="entry name" value="Cyt_P450_CS"/>
</dbReference>
<dbReference type="PANTHER" id="PTHR46696">
    <property type="entry name" value="P450, PUTATIVE (EUROFUNG)-RELATED"/>
    <property type="match status" value="1"/>
</dbReference>
<evidence type="ECO:0000313" key="4">
    <source>
        <dbReference type="Proteomes" id="UP000570166"/>
    </source>
</evidence>
<dbReference type="PRINTS" id="PR00359">
    <property type="entry name" value="BP450"/>
</dbReference>
<keyword evidence="2" id="KW-0503">Monooxygenase</keyword>
<evidence type="ECO:0000313" key="3">
    <source>
        <dbReference type="EMBL" id="MBA2933842.1"/>
    </source>
</evidence>
<dbReference type="SUPFAM" id="SSF48264">
    <property type="entry name" value="Cytochrome P450"/>
    <property type="match status" value="1"/>
</dbReference>
<dbReference type="RefSeq" id="WP_160363635.1">
    <property type="nucleotide sequence ID" value="NZ_JACEIB010000003.1"/>
</dbReference>
<dbReference type="EMBL" id="JACEIB010000003">
    <property type="protein sequence ID" value="MBA2933842.1"/>
    <property type="molecule type" value="Genomic_DNA"/>
</dbReference>
<dbReference type="Gene3D" id="1.10.630.10">
    <property type="entry name" value="Cytochrome P450"/>
    <property type="match status" value="1"/>
</dbReference>
<keyword evidence="4" id="KW-1185">Reference proteome</keyword>
<keyword evidence="2" id="KW-0408">Iron</keyword>
<evidence type="ECO:0000256" key="2">
    <source>
        <dbReference type="RuleBase" id="RU000461"/>
    </source>
</evidence>
<dbReference type="GO" id="GO:0004497">
    <property type="term" value="F:monooxygenase activity"/>
    <property type="evidence" value="ECO:0007669"/>
    <property type="project" value="UniProtKB-KW"/>
</dbReference>
<gene>
    <name evidence="3" type="ORF">HZF05_06975</name>
</gene>
<dbReference type="GO" id="GO:0020037">
    <property type="term" value="F:heme binding"/>
    <property type="evidence" value="ECO:0007669"/>
    <property type="project" value="InterPro"/>
</dbReference>
<sequence length="403" mass="45056">MDDDLKAHAEDFMFHDPESMQAPGAFYDRMRRECPVGHSTKLGGYYFTTTFEGTKRVYDDFRTFTSKDGTALPKQPMVLLPSDIDPPEQTRLRRLLNPFFLPDAAERLRPRIQTVIDELFDQVAGKGEMEILDELARPMLSGVVLPFLGVPLSDRRMLAEKLDFLVRCRAGDPEGSARVGEEIGGYLIALTNGRRAGERQDDILQLLIEAEVDGERLDDMEILGILTLVLFGGLDTTTAALGEALLHLARHPEDAERLRTGAVPWSRAVEEFVRYASPVHGLRRTVTCPVELEGTQLQAGDFIMAMNGAGNRDPRKFENPDTIRIDREIDVPRGHLGFGAGAHICLGQHFARVMMELLLKTVLTRIPDFRVPDDFEPEYAVGESRVMKRLPVTFTPATKHAAA</sequence>
<keyword evidence="2" id="KW-0479">Metal-binding</keyword>
<comment type="similarity">
    <text evidence="1 2">Belongs to the cytochrome P450 family.</text>
</comment>
<dbReference type="AlphaFoldDB" id="A0A838L5F1"/>
<protein>
    <submittedName>
        <fullName evidence="3">Cytochrome P450</fullName>
    </submittedName>
</protein>
<dbReference type="InterPro" id="IPR036396">
    <property type="entry name" value="Cyt_P450_sf"/>
</dbReference>
<dbReference type="InterPro" id="IPR002397">
    <property type="entry name" value="Cyt_P450_B"/>
</dbReference>
<dbReference type="PANTHER" id="PTHR46696:SF6">
    <property type="entry name" value="P450, PUTATIVE (EUROFUNG)-RELATED"/>
    <property type="match status" value="1"/>
</dbReference>
<dbReference type="InterPro" id="IPR001128">
    <property type="entry name" value="Cyt_P450"/>
</dbReference>
<dbReference type="Proteomes" id="UP000570166">
    <property type="component" value="Unassembled WGS sequence"/>
</dbReference>
<keyword evidence="2" id="KW-0349">Heme</keyword>
<dbReference type="GO" id="GO:0016705">
    <property type="term" value="F:oxidoreductase activity, acting on paired donors, with incorporation or reduction of molecular oxygen"/>
    <property type="evidence" value="ECO:0007669"/>
    <property type="project" value="InterPro"/>
</dbReference>